<feature type="compositionally biased region" description="Acidic residues" evidence="1">
    <location>
        <begin position="178"/>
        <end position="188"/>
    </location>
</feature>
<dbReference type="AlphaFoldDB" id="A0AAD7X8T4"/>
<accession>A0AAD7X8T4</accession>
<feature type="compositionally biased region" description="Basic and acidic residues" evidence="1">
    <location>
        <begin position="283"/>
        <end position="293"/>
    </location>
</feature>
<dbReference type="EMBL" id="JAPEVG010000138">
    <property type="protein sequence ID" value="KAJ8481396.1"/>
    <property type="molecule type" value="Genomic_DNA"/>
</dbReference>
<feature type="region of interest" description="Disordered" evidence="1">
    <location>
        <begin position="371"/>
        <end position="458"/>
    </location>
</feature>
<dbReference type="InterPro" id="IPR045341">
    <property type="entry name" value="DUF6532"/>
</dbReference>
<organism evidence="3 4">
    <name type="scientific">Trametes cubensis</name>
    <dbReference type="NCBI Taxonomy" id="1111947"/>
    <lineage>
        <taxon>Eukaryota</taxon>
        <taxon>Fungi</taxon>
        <taxon>Dikarya</taxon>
        <taxon>Basidiomycota</taxon>
        <taxon>Agaricomycotina</taxon>
        <taxon>Agaricomycetes</taxon>
        <taxon>Polyporales</taxon>
        <taxon>Polyporaceae</taxon>
        <taxon>Trametes</taxon>
    </lineage>
</organism>
<evidence type="ECO:0000313" key="3">
    <source>
        <dbReference type="EMBL" id="KAJ8481396.1"/>
    </source>
</evidence>
<proteinExistence type="predicted"/>
<feature type="compositionally biased region" description="Low complexity" evidence="1">
    <location>
        <begin position="262"/>
        <end position="272"/>
    </location>
</feature>
<feature type="compositionally biased region" description="Basic and acidic residues" evidence="1">
    <location>
        <begin position="74"/>
        <end position="84"/>
    </location>
</feature>
<keyword evidence="4" id="KW-1185">Reference proteome</keyword>
<sequence length="723" mass="80516">MGTRRQPIQLTGSDLESDAEADQPAPDAATSHDRAPRKSKAVAHQAWDSLIPGRTRQQAKSTSREPAAATNKELSVDRDHDQHLAKRNKASATAKSLNAAPSMTSKYRAPYIDPEATDNEDDTTGRQDEPERLKPTSKATSGKFRDGRTDVSKTGKATALPPRLRKAEEQQNAARDDELYESASEEGESTPSAGEEAAEGGQSDDEDRALEAMEADPPALEKLLRGEEVRWVDNADASSTRSKRQHAKNKDSRTHAPPRSPSPSGSDPPSDAAHSHHQAKSSRTRERSPDVRPRHSSHAGKVKKHPIEDRRLSSSEDERDSELEPPKKAAKQRESSVHAHANMKSSQTHITERCKQCLWISVTDSRRRTRAHEIPKFVETQPDNEPKSLHKHRKPSESGRPNITPKSASRSSTRKTSKKSSKVAHATSDIDDASSSGSESDDSGIDVAPPESGKLKIGDQHRRVRRVLTRAIFGMLSDICLKNAFPDGSKDSSKIIYRAMLKAAADFGYEDMVKRLRKKDHYVDELTRLPAQRISGFRGNVRKLADGQPRTAFGLVFGDKDMGDWLQEGLRYIYPFNYQNQSIDNSKAYSPPVFAEMLRIAFFKRQMSFGFKISQQFVSSLPDKPDEQEIPAAMLALVATALYAAIEDCKHGHKQPCDFTTNDYSGIYMDHIQTLSDIRVQGPIQYHVLMHGLWRQISAPFSQRGRPEQARKSFLNVEAMARE</sequence>
<feature type="domain" description="DUF6532" evidence="2">
    <location>
        <begin position="478"/>
        <end position="677"/>
    </location>
</feature>
<feature type="compositionally biased region" description="Basic residues" evidence="1">
    <location>
        <begin position="294"/>
        <end position="304"/>
    </location>
</feature>
<name>A0AAD7X8T4_9APHY</name>
<feature type="compositionally biased region" description="Acidic residues" evidence="1">
    <location>
        <begin position="196"/>
        <end position="208"/>
    </location>
</feature>
<feature type="compositionally biased region" description="Basic residues" evidence="1">
    <location>
        <begin position="412"/>
        <end position="422"/>
    </location>
</feature>
<evidence type="ECO:0000313" key="4">
    <source>
        <dbReference type="Proteomes" id="UP001215151"/>
    </source>
</evidence>
<feature type="compositionally biased region" description="Basic and acidic residues" evidence="1">
    <location>
        <begin position="123"/>
        <end position="134"/>
    </location>
</feature>
<dbReference type="Proteomes" id="UP001215151">
    <property type="component" value="Unassembled WGS sequence"/>
</dbReference>
<dbReference type="Pfam" id="PF20149">
    <property type="entry name" value="DUF6532"/>
    <property type="match status" value="1"/>
</dbReference>
<evidence type="ECO:0000256" key="1">
    <source>
        <dbReference type="SAM" id="MobiDB-lite"/>
    </source>
</evidence>
<gene>
    <name evidence="3" type="ORF">ONZ51_g6033</name>
</gene>
<reference evidence="3" key="1">
    <citation type="submission" date="2022-11" db="EMBL/GenBank/DDBJ databases">
        <title>Genome Sequence of Cubamyces cubensis.</title>
        <authorList>
            <person name="Buettner E."/>
        </authorList>
    </citation>
    <scope>NUCLEOTIDE SEQUENCE</scope>
    <source>
        <strain evidence="3">MPL-01</strain>
    </source>
</reference>
<feature type="compositionally biased region" description="Polar residues" evidence="1">
    <location>
        <begin position="1"/>
        <end position="14"/>
    </location>
</feature>
<feature type="compositionally biased region" description="Basic and acidic residues" evidence="1">
    <location>
        <begin position="305"/>
        <end position="337"/>
    </location>
</feature>
<feature type="compositionally biased region" description="Basic and acidic residues" evidence="1">
    <location>
        <begin position="143"/>
        <end position="153"/>
    </location>
</feature>
<feature type="compositionally biased region" description="Polar residues" evidence="1">
    <location>
        <begin position="90"/>
        <end position="105"/>
    </location>
</feature>
<comment type="caution">
    <text evidence="3">The sequence shown here is derived from an EMBL/GenBank/DDBJ whole genome shotgun (WGS) entry which is preliminary data.</text>
</comment>
<feature type="compositionally biased region" description="Basic and acidic residues" evidence="1">
    <location>
        <begin position="165"/>
        <end position="177"/>
    </location>
</feature>
<protein>
    <recommendedName>
        <fullName evidence="2">DUF6532 domain-containing protein</fullName>
    </recommendedName>
</protein>
<evidence type="ECO:0000259" key="2">
    <source>
        <dbReference type="Pfam" id="PF20149"/>
    </source>
</evidence>
<feature type="compositionally biased region" description="Basic and acidic residues" evidence="1">
    <location>
        <begin position="222"/>
        <end position="233"/>
    </location>
</feature>
<feature type="region of interest" description="Disordered" evidence="1">
    <location>
        <begin position="1"/>
        <end position="356"/>
    </location>
</feature>